<reference evidence="3" key="2">
    <citation type="submission" date="2020-09" db="EMBL/GenBank/DDBJ databases">
        <authorList>
            <person name="Sun Q."/>
            <person name="Ohkuma M."/>
        </authorList>
    </citation>
    <scope>NUCLEOTIDE SEQUENCE</scope>
    <source>
        <strain evidence="3">JCM 13306</strain>
    </source>
</reference>
<dbReference type="AlphaFoldDB" id="A0A919F4N3"/>
<sequence>MSLAVAPVPAATRERFLSLDVLRGLTIFLMILVNTAGPGAHAYPQLVHAEWFGFTLADLVFPTFLFVTGNALSFAAPDGSEADFLRRVSKRAALIFLCGFLMYWYPFVHPVDGHWAFKPFDQTRVFGVLQRIAICYLLAALAARYLPGRALPWLALALPLAYWAILYLFGTPGLELDKLANAGTRLDLWLVGRDHLYRKDGGFDPEGLLGALPATSNVLGGYLAGQWLRTAGKTPRAVGWMLAAGASLVALALLWNPWFPVSKKLWTGPFVLLTVGLDLVGLALLVAWIELRGHRRGSGFFTVLGKNPLAIYLFSELFVVTLQLVQVAPGMGLYDWFGIALFQRIAPGPSGSLLCALAYTLLCWALAWWMDRRRIYVRL</sequence>
<feature type="transmembrane region" description="Helical" evidence="1">
    <location>
        <begin position="237"/>
        <end position="258"/>
    </location>
</feature>
<dbReference type="Proteomes" id="UP000623958">
    <property type="component" value="Unassembled WGS sequence"/>
</dbReference>
<evidence type="ECO:0000256" key="1">
    <source>
        <dbReference type="SAM" id="Phobius"/>
    </source>
</evidence>
<accession>A0A919F4N3</accession>
<evidence type="ECO:0000313" key="3">
    <source>
        <dbReference type="EMBL" id="GHH47055.1"/>
    </source>
</evidence>
<dbReference type="EMBL" id="BNBA01000002">
    <property type="protein sequence ID" value="GHH47055.1"/>
    <property type="molecule type" value="Genomic_DNA"/>
</dbReference>
<dbReference type="PANTHER" id="PTHR31061:SF24">
    <property type="entry name" value="LD22376P"/>
    <property type="match status" value="1"/>
</dbReference>
<dbReference type="Pfam" id="PF07786">
    <property type="entry name" value="HGSNAT_cat"/>
    <property type="match status" value="1"/>
</dbReference>
<feature type="transmembrane region" description="Helical" evidence="1">
    <location>
        <begin position="125"/>
        <end position="143"/>
    </location>
</feature>
<keyword evidence="4" id="KW-1185">Reference proteome</keyword>
<feature type="transmembrane region" description="Helical" evidence="1">
    <location>
        <begin position="207"/>
        <end position="225"/>
    </location>
</feature>
<dbReference type="RefSeq" id="WP_140724096.1">
    <property type="nucleotide sequence ID" value="NZ_BNBA01000002.1"/>
</dbReference>
<feature type="transmembrane region" description="Helical" evidence="1">
    <location>
        <begin position="51"/>
        <end position="76"/>
    </location>
</feature>
<dbReference type="PANTHER" id="PTHR31061">
    <property type="entry name" value="LD22376P"/>
    <property type="match status" value="1"/>
</dbReference>
<reference evidence="3" key="1">
    <citation type="journal article" date="2014" name="Int. J. Syst. Evol. Microbiol.">
        <title>Complete genome sequence of Corynebacterium casei LMG S-19264T (=DSM 44701T), isolated from a smear-ripened cheese.</title>
        <authorList>
            <consortium name="US DOE Joint Genome Institute (JGI-PGF)"/>
            <person name="Walter F."/>
            <person name="Albersmeier A."/>
            <person name="Kalinowski J."/>
            <person name="Ruckert C."/>
        </authorList>
    </citation>
    <scope>NUCLEOTIDE SEQUENCE</scope>
    <source>
        <strain evidence="3">JCM 13306</strain>
    </source>
</reference>
<keyword evidence="1" id="KW-0472">Membrane</keyword>
<proteinExistence type="predicted"/>
<feature type="transmembrane region" description="Helical" evidence="1">
    <location>
        <begin position="21"/>
        <end position="39"/>
    </location>
</feature>
<keyword evidence="1" id="KW-0812">Transmembrane</keyword>
<evidence type="ECO:0000313" key="4">
    <source>
        <dbReference type="Proteomes" id="UP000623958"/>
    </source>
</evidence>
<comment type="caution">
    <text evidence="3">The sequence shown here is derived from an EMBL/GenBank/DDBJ whole genome shotgun (WGS) entry which is preliminary data.</text>
</comment>
<feature type="transmembrane region" description="Helical" evidence="1">
    <location>
        <begin position="309"/>
        <end position="331"/>
    </location>
</feature>
<organism evidence="3 4">
    <name type="scientific">Xanthomonas boreopolis</name>
    <dbReference type="NCBI Taxonomy" id="86183"/>
    <lineage>
        <taxon>Bacteria</taxon>
        <taxon>Pseudomonadati</taxon>
        <taxon>Pseudomonadota</taxon>
        <taxon>Gammaproteobacteria</taxon>
        <taxon>Lysobacterales</taxon>
        <taxon>Lysobacteraceae</taxon>
        <taxon>Xanthomonas</taxon>
    </lineage>
</organism>
<feature type="transmembrane region" description="Helical" evidence="1">
    <location>
        <begin position="150"/>
        <end position="169"/>
    </location>
</feature>
<keyword evidence="1" id="KW-1133">Transmembrane helix</keyword>
<feature type="transmembrane region" description="Helical" evidence="1">
    <location>
        <begin position="351"/>
        <end position="370"/>
    </location>
</feature>
<feature type="transmembrane region" description="Helical" evidence="1">
    <location>
        <begin position="270"/>
        <end position="289"/>
    </location>
</feature>
<feature type="domain" description="Heparan-alpha-glucosaminide N-acetyltransferase catalytic" evidence="2">
    <location>
        <begin position="15"/>
        <end position="172"/>
    </location>
</feature>
<dbReference type="InterPro" id="IPR012429">
    <property type="entry name" value="HGSNAT_cat"/>
</dbReference>
<gene>
    <name evidence="3" type="ORF">GCM10009090_02860</name>
</gene>
<feature type="transmembrane region" description="Helical" evidence="1">
    <location>
        <begin position="88"/>
        <end position="105"/>
    </location>
</feature>
<protein>
    <submittedName>
        <fullName evidence="3">Membrane protein</fullName>
    </submittedName>
</protein>
<name>A0A919F4N3_9XANT</name>
<evidence type="ECO:0000259" key="2">
    <source>
        <dbReference type="Pfam" id="PF07786"/>
    </source>
</evidence>